<dbReference type="Proteomes" id="UP001501710">
    <property type="component" value="Unassembled WGS sequence"/>
</dbReference>
<dbReference type="EMBL" id="BAABAS010000006">
    <property type="protein sequence ID" value="GAA4232459.1"/>
    <property type="molecule type" value="Genomic_DNA"/>
</dbReference>
<name>A0ABP8C305_9ACTN</name>
<keyword evidence="2" id="KW-1185">Reference proteome</keyword>
<organism evidence="1 2">
    <name type="scientific">Actinomadura meridiana</name>
    <dbReference type="NCBI Taxonomy" id="559626"/>
    <lineage>
        <taxon>Bacteria</taxon>
        <taxon>Bacillati</taxon>
        <taxon>Actinomycetota</taxon>
        <taxon>Actinomycetes</taxon>
        <taxon>Streptosporangiales</taxon>
        <taxon>Thermomonosporaceae</taxon>
        <taxon>Actinomadura</taxon>
    </lineage>
</organism>
<sequence>MPDDPKDLPPEGMAVSDKADKACAALQPPGKTIDMNDPETRDRMARFAKCMRANGYDMPDNAPPNIQQKNPPLWEKASKVCAPILDGKRG</sequence>
<accession>A0ABP8C305</accession>
<dbReference type="RefSeq" id="WP_344896893.1">
    <property type="nucleotide sequence ID" value="NZ_BAABAS010000006.1"/>
</dbReference>
<evidence type="ECO:0008006" key="3">
    <source>
        <dbReference type="Google" id="ProtNLM"/>
    </source>
</evidence>
<proteinExistence type="predicted"/>
<gene>
    <name evidence="1" type="ORF">GCM10022254_32370</name>
</gene>
<reference evidence="2" key="1">
    <citation type="journal article" date="2019" name="Int. J. Syst. Evol. Microbiol.">
        <title>The Global Catalogue of Microorganisms (GCM) 10K type strain sequencing project: providing services to taxonomists for standard genome sequencing and annotation.</title>
        <authorList>
            <consortium name="The Broad Institute Genomics Platform"/>
            <consortium name="The Broad Institute Genome Sequencing Center for Infectious Disease"/>
            <person name="Wu L."/>
            <person name="Ma J."/>
        </authorList>
    </citation>
    <scope>NUCLEOTIDE SEQUENCE [LARGE SCALE GENOMIC DNA]</scope>
    <source>
        <strain evidence="2">JCM 17440</strain>
    </source>
</reference>
<evidence type="ECO:0000313" key="1">
    <source>
        <dbReference type="EMBL" id="GAA4232459.1"/>
    </source>
</evidence>
<comment type="caution">
    <text evidence="1">The sequence shown here is derived from an EMBL/GenBank/DDBJ whole genome shotgun (WGS) entry which is preliminary data.</text>
</comment>
<protein>
    <recommendedName>
        <fullName evidence="3">Lipoprotein</fullName>
    </recommendedName>
</protein>
<evidence type="ECO:0000313" key="2">
    <source>
        <dbReference type="Proteomes" id="UP001501710"/>
    </source>
</evidence>